<dbReference type="OrthoDB" id="745583at2759"/>
<dbReference type="PANTHER" id="PTHR42905:SF5">
    <property type="entry name" value="CARBOXYVINYL-CARBOXYPHOSPHONATE PHOSPHORYLMUTASE, CHLOROPLASTIC"/>
    <property type="match status" value="1"/>
</dbReference>
<sequence length="355" mass="38197">MRVLFHSAIQIAHLQMSISSMAMRSLLPSAMPDTAAGRRAHFKPMVVGRRSFGVASASKTRIHHLIEEEGVVLMPGCYDALSAAIVQRSGFSAGFISGYALSASLLGKPDFGLLTPPEMADTARLVCAAASQIPIIADADTGGGNALNVQRTILDLIAAGAAGCFLEDQVWPKKCGHMRGKQVIPAEEHATKIASARDAIGDADFFLVARTDARATSAKAGLADAISRANLYMEAGADACFVEAPRNDYELQEIGRKTKGYRVCNMLEGGVTPLHTAQELKEMGYHVVVHPLTTLYASAHALSHILKLLKEAGSTRDQLNKLATFEEFNKLIGLESYFELESRYSTFKRSIDANA</sequence>
<dbReference type="CDD" id="cd00377">
    <property type="entry name" value="ICL_PEPM"/>
    <property type="match status" value="1"/>
</dbReference>
<comment type="similarity">
    <text evidence="1">Belongs to the isocitrate lyase/PEP mutase superfamily.</text>
</comment>
<comment type="caution">
    <text evidence="2">The sequence shown here is derived from an EMBL/GenBank/DDBJ whole genome shotgun (WGS) entry which is preliminary data.</text>
</comment>
<dbReference type="Pfam" id="PF13714">
    <property type="entry name" value="PEP_mutase"/>
    <property type="match status" value="1"/>
</dbReference>
<evidence type="ECO:0000313" key="2">
    <source>
        <dbReference type="EMBL" id="KAG0464657.1"/>
    </source>
</evidence>
<organism evidence="2 3">
    <name type="scientific">Vanilla planifolia</name>
    <name type="common">Vanilla</name>
    <dbReference type="NCBI Taxonomy" id="51239"/>
    <lineage>
        <taxon>Eukaryota</taxon>
        <taxon>Viridiplantae</taxon>
        <taxon>Streptophyta</taxon>
        <taxon>Embryophyta</taxon>
        <taxon>Tracheophyta</taxon>
        <taxon>Spermatophyta</taxon>
        <taxon>Magnoliopsida</taxon>
        <taxon>Liliopsida</taxon>
        <taxon>Asparagales</taxon>
        <taxon>Orchidaceae</taxon>
        <taxon>Vanilloideae</taxon>
        <taxon>Vanilleae</taxon>
        <taxon>Vanilla</taxon>
    </lineage>
</organism>
<evidence type="ECO:0000256" key="1">
    <source>
        <dbReference type="ARBA" id="ARBA00061405"/>
    </source>
</evidence>
<dbReference type="Gene3D" id="3.20.20.60">
    <property type="entry name" value="Phosphoenolpyruvate-binding domains"/>
    <property type="match status" value="1"/>
</dbReference>
<reference evidence="2 3" key="1">
    <citation type="journal article" date="2020" name="Nat. Food">
        <title>A phased Vanilla planifolia genome enables genetic improvement of flavour and production.</title>
        <authorList>
            <person name="Hasing T."/>
            <person name="Tang H."/>
            <person name="Brym M."/>
            <person name="Khazi F."/>
            <person name="Huang T."/>
            <person name="Chambers A.H."/>
        </authorList>
    </citation>
    <scope>NUCLEOTIDE SEQUENCE [LARGE SCALE GENOMIC DNA]</scope>
    <source>
        <tissue evidence="2">Leaf</tissue>
    </source>
</reference>
<dbReference type="InterPro" id="IPR040442">
    <property type="entry name" value="Pyrv_kinase-like_dom_sf"/>
</dbReference>
<accession>A0A835Q8D4</accession>
<gene>
    <name evidence="2" type="ORF">HPP92_018821</name>
</gene>
<evidence type="ECO:0000313" key="3">
    <source>
        <dbReference type="Proteomes" id="UP000639772"/>
    </source>
</evidence>
<dbReference type="SUPFAM" id="SSF51621">
    <property type="entry name" value="Phosphoenolpyruvate/pyruvate domain"/>
    <property type="match status" value="1"/>
</dbReference>
<protein>
    <submittedName>
        <fullName evidence="2">Uncharacterized protein</fullName>
    </submittedName>
</protein>
<dbReference type="EMBL" id="JADCNM010000010">
    <property type="protein sequence ID" value="KAG0464657.1"/>
    <property type="molecule type" value="Genomic_DNA"/>
</dbReference>
<dbReference type="PROSITE" id="PS00161">
    <property type="entry name" value="ISOCITRATE_LYASE"/>
    <property type="match status" value="1"/>
</dbReference>
<dbReference type="PANTHER" id="PTHR42905">
    <property type="entry name" value="PHOSPHOENOLPYRUVATE CARBOXYLASE"/>
    <property type="match status" value="1"/>
</dbReference>
<dbReference type="InterPro" id="IPR018523">
    <property type="entry name" value="Isocitrate_lyase_ph_CS"/>
</dbReference>
<proteinExistence type="inferred from homology"/>
<dbReference type="InterPro" id="IPR015813">
    <property type="entry name" value="Pyrv/PenolPyrv_kinase-like_dom"/>
</dbReference>
<dbReference type="AlphaFoldDB" id="A0A835Q8D4"/>
<dbReference type="GO" id="GO:0016833">
    <property type="term" value="F:oxo-acid-lyase activity"/>
    <property type="evidence" value="ECO:0007669"/>
    <property type="project" value="UniProtKB-ARBA"/>
</dbReference>
<name>A0A835Q8D4_VANPL</name>
<dbReference type="Proteomes" id="UP000639772">
    <property type="component" value="Chromosome 10"/>
</dbReference>
<dbReference type="InterPro" id="IPR039556">
    <property type="entry name" value="ICL/PEPM"/>
</dbReference>
<dbReference type="FunFam" id="3.20.20.60:FF:000009">
    <property type="entry name" value="2-methylisocitrate lyase"/>
    <property type="match status" value="1"/>
</dbReference>